<name>A0A9R1XE39_LACSA</name>
<comment type="cofactor">
    <cofactor evidence="1">
        <name>pyridoxal 5'-phosphate</name>
        <dbReference type="ChEBI" id="CHEBI:597326"/>
    </cofactor>
</comment>
<keyword evidence="6" id="KW-0812">Transmembrane</keyword>
<accession>A0A9R1XE39</accession>
<evidence type="ECO:0000313" key="8">
    <source>
        <dbReference type="Proteomes" id="UP000235145"/>
    </source>
</evidence>
<dbReference type="InterPro" id="IPR015424">
    <property type="entry name" value="PyrdxlP-dep_Trfase"/>
</dbReference>
<keyword evidence="8" id="KW-1185">Reference proteome</keyword>
<keyword evidence="4" id="KW-0032">Aminotransferase</keyword>
<dbReference type="PANTHER" id="PTHR45688">
    <property type="match status" value="1"/>
</dbReference>
<dbReference type="GO" id="GO:0005739">
    <property type="term" value="C:mitochondrion"/>
    <property type="evidence" value="ECO:0007669"/>
    <property type="project" value="UniProtKB-SubCell"/>
</dbReference>
<comment type="similarity">
    <text evidence="3">Belongs to the class-III pyridoxal-phosphate-dependent aminotransferase family.</text>
</comment>
<dbReference type="Gene3D" id="3.40.640.10">
    <property type="entry name" value="Type I PLP-dependent aspartate aminotransferase-like (Major domain)"/>
    <property type="match status" value="1"/>
</dbReference>
<dbReference type="GO" id="GO:0008483">
    <property type="term" value="F:transaminase activity"/>
    <property type="evidence" value="ECO:0007669"/>
    <property type="project" value="UniProtKB-KW"/>
</dbReference>
<keyword evidence="6" id="KW-0472">Membrane</keyword>
<evidence type="ECO:0000256" key="1">
    <source>
        <dbReference type="ARBA" id="ARBA00001933"/>
    </source>
</evidence>
<organism evidence="7 8">
    <name type="scientific">Lactuca sativa</name>
    <name type="common">Garden lettuce</name>
    <dbReference type="NCBI Taxonomy" id="4236"/>
    <lineage>
        <taxon>Eukaryota</taxon>
        <taxon>Viridiplantae</taxon>
        <taxon>Streptophyta</taxon>
        <taxon>Embryophyta</taxon>
        <taxon>Tracheophyta</taxon>
        <taxon>Spermatophyta</taxon>
        <taxon>Magnoliopsida</taxon>
        <taxon>eudicotyledons</taxon>
        <taxon>Gunneridae</taxon>
        <taxon>Pentapetalae</taxon>
        <taxon>asterids</taxon>
        <taxon>campanulids</taxon>
        <taxon>Asterales</taxon>
        <taxon>Asteraceae</taxon>
        <taxon>Cichorioideae</taxon>
        <taxon>Cichorieae</taxon>
        <taxon>Lactucinae</taxon>
        <taxon>Lactuca</taxon>
    </lineage>
</organism>
<sequence>MRSILYQAPIHEHNGYRRGYCCVASHLQPNLLKPLDLTDCKAAFRMCGFGYDNANDSSASANFHRPFSILICGLVIICLFSTLSIEMVGEGRTEAKVDRFVYSYHLDSKRKAVRINNQDRTCLPEVMLNTVAATILVLKICTSGDWSSTLKRMVKLLDETDTFSDFGAVTILHVQYHIDHGTSERVAGFIAESIQGVGRAAELAPGGVCIIDEVQAGFLRTGSHYWGFQTLYINLNVFLQITIDC</sequence>
<comment type="subcellular location">
    <subcellularLocation>
        <location evidence="2">Mitochondrion</location>
    </subcellularLocation>
</comment>
<keyword evidence="6" id="KW-1133">Transmembrane helix</keyword>
<reference evidence="7 8" key="1">
    <citation type="journal article" date="2017" name="Nat. Commun.">
        <title>Genome assembly with in vitro proximity ligation data and whole-genome triplication in lettuce.</title>
        <authorList>
            <person name="Reyes-Chin-Wo S."/>
            <person name="Wang Z."/>
            <person name="Yang X."/>
            <person name="Kozik A."/>
            <person name="Arikit S."/>
            <person name="Song C."/>
            <person name="Xia L."/>
            <person name="Froenicke L."/>
            <person name="Lavelle D.O."/>
            <person name="Truco M.J."/>
            <person name="Xia R."/>
            <person name="Zhu S."/>
            <person name="Xu C."/>
            <person name="Xu H."/>
            <person name="Xu X."/>
            <person name="Cox K."/>
            <person name="Korf I."/>
            <person name="Meyers B.C."/>
            <person name="Michelmore R.W."/>
        </authorList>
    </citation>
    <scope>NUCLEOTIDE SEQUENCE [LARGE SCALE GENOMIC DNA]</scope>
    <source>
        <strain evidence="8">cv. Salinas</strain>
        <tissue evidence="7">Seedlings</tissue>
    </source>
</reference>
<feature type="transmembrane region" description="Helical" evidence="6">
    <location>
        <begin position="67"/>
        <end position="89"/>
    </location>
</feature>
<proteinExistence type="inferred from homology"/>
<dbReference type="EMBL" id="NBSK02000004">
    <property type="protein sequence ID" value="KAJ0211045.1"/>
    <property type="molecule type" value="Genomic_DNA"/>
</dbReference>
<comment type="caution">
    <text evidence="7">The sequence shown here is derived from an EMBL/GenBank/DDBJ whole genome shotgun (WGS) entry which is preliminary data.</text>
</comment>
<evidence type="ECO:0000256" key="4">
    <source>
        <dbReference type="ARBA" id="ARBA00022576"/>
    </source>
</evidence>
<evidence type="ECO:0000256" key="5">
    <source>
        <dbReference type="ARBA" id="ARBA00022679"/>
    </source>
</evidence>
<evidence type="ECO:0000313" key="7">
    <source>
        <dbReference type="EMBL" id="KAJ0211045.1"/>
    </source>
</evidence>
<dbReference type="SUPFAM" id="SSF53383">
    <property type="entry name" value="PLP-dependent transferases"/>
    <property type="match status" value="1"/>
</dbReference>
<evidence type="ECO:0000256" key="3">
    <source>
        <dbReference type="ARBA" id="ARBA00008954"/>
    </source>
</evidence>
<dbReference type="InterPro" id="IPR015421">
    <property type="entry name" value="PyrdxlP-dep_Trfase_major"/>
</dbReference>
<dbReference type="AlphaFoldDB" id="A0A9R1XE39"/>
<protein>
    <submittedName>
        <fullName evidence="7">Uncharacterized protein</fullName>
    </submittedName>
</protein>
<evidence type="ECO:0000256" key="2">
    <source>
        <dbReference type="ARBA" id="ARBA00004173"/>
    </source>
</evidence>
<dbReference type="Proteomes" id="UP000235145">
    <property type="component" value="Unassembled WGS sequence"/>
</dbReference>
<dbReference type="PANTHER" id="PTHR45688:SF3">
    <property type="entry name" value="ALANINE--GLYOXYLATE AMINOTRANSFERASE 2, MITOCHONDRIAL"/>
    <property type="match status" value="1"/>
</dbReference>
<gene>
    <name evidence="7" type="ORF">LSAT_V11C400178790</name>
</gene>
<evidence type="ECO:0000256" key="6">
    <source>
        <dbReference type="SAM" id="Phobius"/>
    </source>
</evidence>
<keyword evidence="5" id="KW-0808">Transferase</keyword>